<dbReference type="Pfam" id="PF17261">
    <property type="entry name" value="DUF5327"/>
    <property type="match status" value="1"/>
</dbReference>
<organism evidence="2 3">
    <name type="scientific">Candidatus Kurthia intestinigallinarum</name>
    <dbReference type="NCBI Taxonomy" id="1562256"/>
    <lineage>
        <taxon>Bacteria</taxon>
        <taxon>Bacillati</taxon>
        <taxon>Bacillota</taxon>
        <taxon>Bacilli</taxon>
        <taxon>Bacillales</taxon>
        <taxon>Caryophanaceae</taxon>
        <taxon>Kurthia</taxon>
    </lineage>
</organism>
<keyword evidence="3" id="KW-1185">Reference proteome</keyword>
<dbReference type="AlphaFoldDB" id="A0A433RU61"/>
<comment type="caution">
    <text evidence="2">The sequence shown here is derived from an EMBL/GenBank/DDBJ whole genome shotgun (WGS) entry which is preliminary data.</text>
</comment>
<dbReference type="OrthoDB" id="2361717at2"/>
<name>A0A433RU61_9BACL</name>
<reference evidence="2 3" key="1">
    <citation type="submission" date="2014-11" db="EMBL/GenBank/DDBJ databases">
        <title>Genome sequence and analysis of novel Kurthia sp.</title>
        <authorList>
            <person name="Lawson J.N."/>
            <person name="Gonzalez J.E."/>
            <person name="Rinauldi L."/>
            <person name="Xuan Z."/>
            <person name="Firman A."/>
            <person name="Shaddox L."/>
            <person name="Trudeau A."/>
            <person name="Shah S."/>
            <person name="Reiman D."/>
        </authorList>
    </citation>
    <scope>NUCLEOTIDE SEQUENCE [LARGE SCALE GENOMIC DNA]</scope>
    <source>
        <strain evidence="2 3">3B1D</strain>
    </source>
</reference>
<evidence type="ECO:0000256" key="1">
    <source>
        <dbReference type="SAM" id="MobiDB-lite"/>
    </source>
</evidence>
<dbReference type="EMBL" id="JTFC01000031">
    <property type="protein sequence ID" value="RUS55702.1"/>
    <property type="molecule type" value="Genomic_DNA"/>
</dbReference>
<dbReference type="InterPro" id="IPR035218">
    <property type="entry name" value="DUF5327"/>
</dbReference>
<proteinExistence type="predicted"/>
<feature type="region of interest" description="Disordered" evidence="1">
    <location>
        <begin position="76"/>
        <end position="96"/>
    </location>
</feature>
<accession>A0A433RU61</accession>
<evidence type="ECO:0000313" key="2">
    <source>
        <dbReference type="EMBL" id="RUS55702.1"/>
    </source>
</evidence>
<protein>
    <submittedName>
        <fullName evidence="2">Uncharacterized protein</fullName>
    </submittedName>
</protein>
<dbReference type="Proteomes" id="UP000288623">
    <property type="component" value="Unassembled WGS sequence"/>
</dbReference>
<gene>
    <name evidence="2" type="ORF">QI30_12370</name>
</gene>
<evidence type="ECO:0000313" key="3">
    <source>
        <dbReference type="Proteomes" id="UP000288623"/>
    </source>
</evidence>
<sequence length="96" mass="10383">MISYETIITEIQKHAGVATGSDAKIREELAAIRALCDVALADNHTAAPTQTVVPQQPVQQMQYVPVEPAVIQQAAPSLPTKKIHEEDANGDSLFDF</sequence>
<dbReference type="RefSeq" id="WP_020189044.1">
    <property type="nucleotide sequence ID" value="NZ_JTFC01000031.1"/>
</dbReference>